<dbReference type="InterPro" id="IPR036390">
    <property type="entry name" value="WH_DNA-bd_sf"/>
</dbReference>
<dbReference type="EMBL" id="CP096115">
    <property type="protein sequence ID" value="UUX92388.1"/>
    <property type="molecule type" value="Genomic_DNA"/>
</dbReference>
<feature type="domain" description="FHA" evidence="1">
    <location>
        <begin position="165"/>
        <end position="227"/>
    </location>
</feature>
<dbReference type="Proteomes" id="UP001060368">
    <property type="component" value="Chromosome"/>
</dbReference>
<proteinExistence type="predicted"/>
<dbReference type="RefSeq" id="WP_257742537.1">
    <property type="nucleotide sequence ID" value="NZ_CP096115.1"/>
</dbReference>
<dbReference type="SUPFAM" id="SSF49879">
    <property type="entry name" value="SMAD/FHA domain"/>
    <property type="match status" value="1"/>
</dbReference>
<dbReference type="InterPro" id="IPR000253">
    <property type="entry name" value="FHA_dom"/>
</dbReference>
<dbReference type="Gene3D" id="1.10.10.10">
    <property type="entry name" value="Winged helix-like DNA-binding domain superfamily/Winged helix DNA-binding domain"/>
    <property type="match status" value="1"/>
</dbReference>
<organism evidence="2 3">
    <name type="scientific">Methanoplanus endosymbiosus</name>
    <dbReference type="NCBI Taxonomy" id="33865"/>
    <lineage>
        <taxon>Archaea</taxon>
        <taxon>Methanobacteriati</taxon>
        <taxon>Methanobacteriota</taxon>
        <taxon>Stenosarchaea group</taxon>
        <taxon>Methanomicrobia</taxon>
        <taxon>Methanomicrobiales</taxon>
        <taxon>Methanomicrobiaceae</taxon>
        <taxon>Methanoplanus</taxon>
    </lineage>
</organism>
<dbReference type="SMART" id="SM00240">
    <property type="entry name" value="FHA"/>
    <property type="match status" value="1"/>
</dbReference>
<dbReference type="KEGG" id="mend:L6E24_13780"/>
<dbReference type="GeneID" id="74308794"/>
<evidence type="ECO:0000259" key="1">
    <source>
        <dbReference type="PROSITE" id="PS50006"/>
    </source>
</evidence>
<keyword evidence="3" id="KW-1185">Reference proteome</keyword>
<dbReference type="Pfam" id="PF01022">
    <property type="entry name" value="HTH_5"/>
    <property type="match status" value="1"/>
</dbReference>
<evidence type="ECO:0000313" key="2">
    <source>
        <dbReference type="EMBL" id="UUX92388.1"/>
    </source>
</evidence>
<dbReference type="InterPro" id="IPR011991">
    <property type="entry name" value="ArsR-like_HTH"/>
</dbReference>
<dbReference type="InterPro" id="IPR036388">
    <property type="entry name" value="WH-like_DNA-bd_sf"/>
</dbReference>
<protein>
    <submittedName>
        <fullName evidence="2">FHA domain-containing protein</fullName>
    </submittedName>
</protein>
<dbReference type="AlphaFoldDB" id="A0A9E7PLM4"/>
<dbReference type="CDD" id="cd00060">
    <property type="entry name" value="FHA"/>
    <property type="match status" value="1"/>
</dbReference>
<sequence>MPAEKNPETVYLENDDEFLEELSDYLDVLSNPTRLKILKAIENVPKDIREISYEVGVSYENTKKHIQKLNTAGVIRKETGISSRSSKGIHPVWKYSLMPGGLDSVFSNLQIFSCFNLTPGTEHISERVNALKEEIMAGIRPDIPAVIIIGGPEDGRIWPISEDKIRIGRADNDSTYAAEEGDVIISEFHSAVSRISKPHCRIIRENESWFIEDIKSTGGTYINGDEAEKGIRTEIFDGNTIELSRSTKGGKMIFCAGRKV</sequence>
<dbReference type="PROSITE" id="PS50006">
    <property type="entry name" value="FHA_DOMAIN"/>
    <property type="match status" value="1"/>
</dbReference>
<dbReference type="CDD" id="cd00090">
    <property type="entry name" value="HTH_ARSR"/>
    <property type="match status" value="1"/>
</dbReference>
<accession>A0A9E7PLM4</accession>
<dbReference type="GO" id="GO:0003700">
    <property type="term" value="F:DNA-binding transcription factor activity"/>
    <property type="evidence" value="ECO:0007669"/>
    <property type="project" value="InterPro"/>
</dbReference>
<dbReference type="Gene3D" id="2.60.200.20">
    <property type="match status" value="1"/>
</dbReference>
<evidence type="ECO:0000313" key="3">
    <source>
        <dbReference type="Proteomes" id="UP001060368"/>
    </source>
</evidence>
<name>A0A9E7PLM4_9EURY</name>
<gene>
    <name evidence="2" type="ORF">L6E24_13780</name>
</gene>
<dbReference type="InterPro" id="IPR008984">
    <property type="entry name" value="SMAD_FHA_dom_sf"/>
</dbReference>
<reference evidence="2" key="1">
    <citation type="submission" date="2022-04" db="EMBL/GenBank/DDBJ databases">
        <title>Complete genome of Methanoplanus endosymbiosus DSM 3599.</title>
        <authorList>
            <person name="Chen S.-C."/>
            <person name="You Y.-T."/>
            <person name="Zhou Y.-Z."/>
            <person name="Lai M.-C."/>
        </authorList>
    </citation>
    <scope>NUCLEOTIDE SEQUENCE</scope>
    <source>
        <strain evidence="2">DSM 3599</strain>
    </source>
</reference>
<dbReference type="SUPFAM" id="SSF46785">
    <property type="entry name" value="Winged helix' DNA-binding domain"/>
    <property type="match status" value="1"/>
</dbReference>
<dbReference type="InterPro" id="IPR001845">
    <property type="entry name" value="HTH_ArsR_DNA-bd_dom"/>
</dbReference>
<dbReference type="Pfam" id="PF00498">
    <property type="entry name" value="FHA"/>
    <property type="match status" value="1"/>
</dbReference>